<protein>
    <submittedName>
        <fullName evidence="4">Homeobox-like protein</fullName>
    </submittedName>
</protein>
<keyword evidence="2" id="KW-0067">ATP-binding</keyword>
<dbReference type="InterPro" id="IPR027417">
    <property type="entry name" value="P-loop_NTPase"/>
</dbReference>
<dbReference type="GO" id="GO:0005524">
    <property type="term" value="F:ATP binding"/>
    <property type="evidence" value="ECO:0007669"/>
    <property type="project" value="UniProtKB-KW"/>
</dbReference>
<proteinExistence type="predicted"/>
<keyword evidence="4" id="KW-0238">DNA-binding</keyword>
<evidence type="ECO:0000256" key="2">
    <source>
        <dbReference type="ARBA" id="ARBA00022840"/>
    </source>
</evidence>
<reference evidence="4" key="2">
    <citation type="submission" date="2023-05" db="EMBL/GenBank/DDBJ databases">
        <authorList>
            <person name="Schelkunov M.I."/>
        </authorList>
    </citation>
    <scope>NUCLEOTIDE SEQUENCE</scope>
    <source>
        <strain evidence="4">Hsosn_3</strain>
        <tissue evidence="4">Leaf</tissue>
    </source>
</reference>
<evidence type="ECO:0000256" key="1">
    <source>
        <dbReference type="ARBA" id="ARBA00022741"/>
    </source>
</evidence>
<keyword evidence="5" id="KW-1185">Reference proteome</keyword>
<feature type="region of interest" description="Disordered" evidence="3">
    <location>
        <begin position="17"/>
        <end position="101"/>
    </location>
</feature>
<dbReference type="Proteomes" id="UP001237642">
    <property type="component" value="Unassembled WGS sequence"/>
</dbReference>
<sequence>MLKTSDEEILNSLSRGLSLFQEGKSVSNDSLKLEAHTEVPKEEPGREAPSVSSETRTRTTVPEKKGEQEALASTVKDGDSSNPAPTVPEPPPDNEFEKRIRPEVIPASEIGVTFADIGAMEETKKSLQELVMLPLRRPDLFK</sequence>
<evidence type="ECO:0000313" key="4">
    <source>
        <dbReference type="EMBL" id="KAK1381727.1"/>
    </source>
</evidence>
<feature type="compositionally biased region" description="Basic and acidic residues" evidence="3">
    <location>
        <begin position="55"/>
        <end position="68"/>
    </location>
</feature>
<dbReference type="EMBL" id="JAUIZM010000005">
    <property type="protein sequence ID" value="KAK1381727.1"/>
    <property type="molecule type" value="Genomic_DNA"/>
</dbReference>
<dbReference type="GO" id="GO:0005741">
    <property type="term" value="C:mitochondrial outer membrane"/>
    <property type="evidence" value="ECO:0007669"/>
    <property type="project" value="TreeGrafter"/>
</dbReference>
<dbReference type="InterPro" id="IPR051701">
    <property type="entry name" value="Mito_OM_Translocase_MSP1"/>
</dbReference>
<dbReference type="PANTHER" id="PTHR45644:SF85">
    <property type="entry name" value="P-LOOP CONTAINING NUCLEOSIDE TRIPHOSPHATE HYDROLASES SUPERFAMILY PROTEIN"/>
    <property type="match status" value="1"/>
</dbReference>
<dbReference type="AlphaFoldDB" id="A0AAD8I9H4"/>
<feature type="compositionally biased region" description="Basic and acidic residues" evidence="3">
    <location>
        <begin position="31"/>
        <end position="46"/>
    </location>
</feature>
<accession>A0AAD8I9H4</accession>
<comment type="caution">
    <text evidence="4">The sequence shown here is derived from an EMBL/GenBank/DDBJ whole genome shotgun (WGS) entry which is preliminary data.</text>
</comment>
<name>A0AAD8I9H4_9APIA</name>
<keyword evidence="4" id="KW-0371">Homeobox</keyword>
<reference evidence="4" key="1">
    <citation type="submission" date="2023-02" db="EMBL/GenBank/DDBJ databases">
        <title>Genome of toxic invasive species Heracleum sosnowskyi carries increased number of genes despite the absence of recent whole-genome duplications.</title>
        <authorList>
            <person name="Schelkunov M."/>
            <person name="Shtratnikova V."/>
            <person name="Makarenko M."/>
            <person name="Klepikova A."/>
            <person name="Omelchenko D."/>
            <person name="Novikova G."/>
            <person name="Obukhova E."/>
            <person name="Bogdanov V."/>
            <person name="Penin A."/>
            <person name="Logacheva M."/>
        </authorList>
    </citation>
    <scope>NUCLEOTIDE SEQUENCE</scope>
    <source>
        <strain evidence="4">Hsosn_3</strain>
        <tissue evidence="4">Leaf</tissue>
    </source>
</reference>
<evidence type="ECO:0000256" key="3">
    <source>
        <dbReference type="SAM" id="MobiDB-lite"/>
    </source>
</evidence>
<dbReference type="Gene3D" id="3.40.50.300">
    <property type="entry name" value="P-loop containing nucleotide triphosphate hydrolases"/>
    <property type="match status" value="1"/>
</dbReference>
<dbReference type="GO" id="GO:0003677">
    <property type="term" value="F:DNA binding"/>
    <property type="evidence" value="ECO:0007669"/>
    <property type="project" value="UniProtKB-KW"/>
</dbReference>
<evidence type="ECO:0000313" key="5">
    <source>
        <dbReference type="Proteomes" id="UP001237642"/>
    </source>
</evidence>
<gene>
    <name evidence="4" type="ORF">POM88_019462</name>
</gene>
<dbReference type="PANTHER" id="PTHR45644">
    <property type="entry name" value="AAA ATPASE, PUTATIVE (AFU_ORTHOLOGUE AFUA_2G12920)-RELATED-RELATED"/>
    <property type="match status" value="1"/>
</dbReference>
<organism evidence="4 5">
    <name type="scientific">Heracleum sosnowskyi</name>
    <dbReference type="NCBI Taxonomy" id="360622"/>
    <lineage>
        <taxon>Eukaryota</taxon>
        <taxon>Viridiplantae</taxon>
        <taxon>Streptophyta</taxon>
        <taxon>Embryophyta</taxon>
        <taxon>Tracheophyta</taxon>
        <taxon>Spermatophyta</taxon>
        <taxon>Magnoliopsida</taxon>
        <taxon>eudicotyledons</taxon>
        <taxon>Gunneridae</taxon>
        <taxon>Pentapetalae</taxon>
        <taxon>asterids</taxon>
        <taxon>campanulids</taxon>
        <taxon>Apiales</taxon>
        <taxon>Apiaceae</taxon>
        <taxon>Apioideae</taxon>
        <taxon>apioid superclade</taxon>
        <taxon>Tordylieae</taxon>
        <taxon>Tordyliinae</taxon>
        <taxon>Heracleum</taxon>
    </lineage>
</organism>
<keyword evidence="1" id="KW-0547">Nucleotide-binding</keyword>